<reference evidence="1 2" key="1">
    <citation type="journal article" date="2024" name="Nat. Commun.">
        <title>Phylogenomics reveals the evolutionary origins of lichenization in chlorophyte algae.</title>
        <authorList>
            <person name="Puginier C."/>
            <person name="Libourel C."/>
            <person name="Otte J."/>
            <person name="Skaloud P."/>
            <person name="Haon M."/>
            <person name="Grisel S."/>
            <person name="Petersen M."/>
            <person name="Berrin J.G."/>
            <person name="Delaux P.M."/>
            <person name="Dal Grande F."/>
            <person name="Keller J."/>
        </authorList>
    </citation>
    <scope>NUCLEOTIDE SEQUENCE [LARGE SCALE GENOMIC DNA]</scope>
    <source>
        <strain evidence="1 2">SAG 2036</strain>
    </source>
</reference>
<accession>A0AAW1PJQ3</accession>
<keyword evidence="2" id="KW-1185">Reference proteome</keyword>
<protein>
    <submittedName>
        <fullName evidence="1">Uncharacterized protein</fullName>
    </submittedName>
</protein>
<dbReference type="Proteomes" id="UP001465755">
    <property type="component" value="Unassembled WGS sequence"/>
</dbReference>
<evidence type="ECO:0000313" key="1">
    <source>
        <dbReference type="EMBL" id="KAK9808242.1"/>
    </source>
</evidence>
<proteinExistence type="predicted"/>
<comment type="caution">
    <text evidence="1">The sequence shown here is derived from an EMBL/GenBank/DDBJ whole genome shotgun (WGS) entry which is preliminary data.</text>
</comment>
<sequence>MTEAFAAAFARRSPLSVGRPLGQLFPAGHTLNTVGQISLLAQTVNDGRKPVEAADEHEARQRGLSFARYLAARSTDTPAGAAVASFLPAMIYGLPADGGPQLLQAALRGALAAGLRLDKAELASEDDIPSQARNLKAHLLGVLESQVTPSNKEEAEEVAMALMELRNDHPSSAVLMMLSSELKLQLYVVRQDSDGSRLLLDCYGGIAGDESIGAVWLYQDNSRGPGANWLRLYAWYPATLIR</sequence>
<evidence type="ECO:0000313" key="2">
    <source>
        <dbReference type="Proteomes" id="UP001465755"/>
    </source>
</evidence>
<organism evidence="1 2">
    <name type="scientific">Symbiochloris irregularis</name>
    <dbReference type="NCBI Taxonomy" id="706552"/>
    <lineage>
        <taxon>Eukaryota</taxon>
        <taxon>Viridiplantae</taxon>
        <taxon>Chlorophyta</taxon>
        <taxon>core chlorophytes</taxon>
        <taxon>Trebouxiophyceae</taxon>
        <taxon>Trebouxiales</taxon>
        <taxon>Trebouxiaceae</taxon>
        <taxon>Symbiochloris</taxon>
    </lineage>
</organism>
<dbReference type="EMBL" id="JALJOQ010000025">
    <property type="protein sequence ID" value="KAK9808242.1"/>
    <property type="molecule type" value="Genomic_DNA"/>
</dbReference>
<gene>
    <name evidence="1" type="ORF">WJX73_002992</name>
</gene>
<name>A0AAW1PJQ3_9CHLO</name>
<dbReference type="AlphaFoldDB" id="A0AAW1PJQ3"/>